<dbReference type="InterPro" id="IPR003615">
    <property type="entry name" value="HNH_nuc"/>
</dbReference>
<evidence type="ECO:0000256" key="1">
    <source>
        <dbReference type="SAM" id="MobiDB-lite"/>
    </source>
</evidence>
<dbReference type="AlphaFoldDB" id="A0A4U6QIS9"/>
<dbReference type="Proteomes" id="UP000306985">
    <property type="component" value="Unassembled WGS sequence"/>
</dbReference>
<proteinExistence type="predicted"/>
<evidence type="ECO:0000313" key="4">
    <source>
        <dbReference type="Proteomes" id="UP000306985"/>
    </source>
</evidence>
<feature type="region of interest" description="Disordered" evidence="1">
    <location>
        <begin position="212"/>
        <end position="232"/>
    </location>
</feature>
<reference evidence="3 4" key="1">
    <citation type="submission" date="2019-05" db="EMBL/GenBank/DDBJ databases">
        <title>Nakamurella sp. N5BH11, whole genome shotgun sequence.</title>
        <authorList>
            <person name="Tuo L."/>
        </authorList>
    </citation>
    <scope>NUCLEOTIDE SEQUENCE [LARGE SCALE GENOMIC DNA]</scope>
    <source>
        <strain evidence="3 4">N5BH11</strain>
    </source>
</reference>
<organism evidence="3 4">
    <name type="scientific">Nakamurella flava</name>
    <dbReference type="NCBI Taxonomy" id="2576308"/>
    <lineage>
        <taxon>Bacteria</taxon>
        <taxon>Bacillati</taxon>
        <taxon>Actinomycetota</taxon>
        <taxon>Actinomycetes</taxon>
        <taxon>Nakamurellales</taxon>
        <taxon>Nakamurellaceae</taxon>
        <taxon>Nakamurella</taxon>
    </lineage>
</organism>
<dbReference type="Gene3D" id="1.10.30.50">
    <property type="match status" value="1"/>
</dbReference>
<dbReference type="InterPro" id="IPR003870">
    <property type="entry name" value="DUF222"/>
</dbReference>
<dbReference type="OrthoDB" id="5140334at2"/>
<feature type="domain" description="HNH nuclease" evidence="2">
    <location>
        <begin position="378"/>
        <end position="434"/>
    </location>
</feature>
<dbReference type="Pfam" id="PF02720">
    <property type="entry name" value="DUF222"/>
    <property type="match status" value="1"/>
</dbReference>
<feature type="compositionally biased region" description="Basic residues" evidence="1">
    <location>
        <begin position="223"/>
        <end position="232"/>
    </location>
</feature>
<evidence type="ECO:0000259" key="2">
    <source>
        <dbReference type="SMART" id="SM00507"/>
    </source>
</evidence>
<sequence length="493" mass="52984">MNFEGSHSGERTAEWYAADPASPPVIRPGNIGATGAAAPAQLTMSEWRSAVAVAPASELSPLLGSRPERPVGCSAREWANVLLDAVIARQRWVAYESAQQVHDLVELSAAAGEDPGGVDEFLATELALALGVAESTAGRYLLEAAELTARCPATLNALEQGLISPGKASVICRGTADLTAETTAQVEADVLPAAGSSTVPGLRNAVARSVIRRDPDGAQRRHEQARRRRSVSRRSDLDGMACLSLYGTAQDVAVIWDCLTAAADAGKTEGDDRSIGERRIDALVDVCTDILDRGLLPDRPLPTTQRRRPHLLVTLPASALVNPESGRGEVAELIGHGPITPAQARVIAADATWRRLICDPTSGALLNYGRTTYTPPKALTDFVLTRDRSCVMPGCRQPAHRCDVDHRQPFHPGHTTGGDTSADNLAVLCRRHHRAKDTGGYQLHRTEDGDHHWTTPLGRTYTRAHTRHWEPPETRTATAHLAATRDDDDPPPF</sequence>
<dbReference type="CDD" id="cd00085">
    <property type="entry name" value="HNHc"/>
    <property type="match status" value="1"/>
</dbReference>
<protein>
    <submittedName>
        <fullName evidence="3">DUF222 domain-containing protein</fullName>
    </submittedName>
</protein>
<comment type="caution">
    <text evidence="3">The sequence shown here is derived from an EMBL/GenBank/DDBJ whole genome shotgun (WGS) entry which is preliminary data.</text>
</comment>
<keyword evidence="4" id="KW-1185">Reference proteome</keyword>
<feature type="region of interest" description="Disordered" evidence="1">
    <location>
        <begin position="469"/>
        <end position="493"/>
    </location>
</feature>
<evidence type="ECO:0000313" key="3">
    <source>
        <dbReference type="EMBL" id="TKV60300.1"/>
    </source>
</evidence>
<feature type="compositionally biased region" description="Basic and acidic residues" evidence="1">
    <location>
        <begin position="212"/>
        <end position="222"/>
    </location>
</feature>
<dbReference type="EMBL" id="SZZH01000001">
    <property type="protein sequence ID" value="TKV60300.1"/>
    <property type="molecule type" value="Genomic_DNA"/>
</dbReference>
<dbReference type="SMART" id="SM00507">
    <property type="entry name" value="HNHc"/>
    <property type="match status" value="1"/>
</dbReference>
<accession>A0A4U6QIS9</accession>
<gene>
    <name evidence="3" type="ORF">FDO65_00815</name>
</gene>
<name>A0A4U6QIS9_9ACTN</name>